<proteinExistence type="predicted"/>
<dbReference type="STRING" id="1794912.AXX12_05420"/>
<evidence type="ECO:0000313" key="2">
    <source>
        <dbReference type="Proteomes" id="UP000076268"/>
    </source>
</evidence>
<sequence length="60" mass="6529">MFVCPVCGRKAVGKVASGQFYCWDCCVEFSVSDKGDVEIFDVEVDGSLTAHEAPLQEVVQ</sequence>
<organism evidence="1 2">
    <name type="scientific">Anaerosporomusa subterranea</name>
    <dbReference type="NCBI Taxonomy" id="1794912"/>
    <lineage>
        <taxon>Bacteria</taxon>
        <taxon>Bacillati</taxon>
        <taxon>Bacillota</taxon>
        <taxon>Negativicutes</taxon>
        <taxon>Acetonemataceae</taxon>
        <taxon>Anaerosporomusa</taxon>
    </lineage>
</organism>
<reference evidence="1 2" key="1">
    <citation type="submission" date="2016-02" db="EMBL/GenBank/DDBJ databases">
        <title>Anaerosporomusa subterraneum gen. nov., sp. nov., a spore-forming obligate anaerobe isolated from saprolite.</title>
        <authorList>
            <person name="Choi J.K."/>
            <person name="Shah M."/>
            <person name="Yee N."/>
        </authorList>
    </citation>
    <scope>NUCLEOTIDE SEQUENCE [LARGE SCALE GENOMIC DNA]</scope>
    <source>
        <strain evidence="1 2">RU4</strain>
    </source>
</reference>
<evidence type="ECO:0000313" key="1">
    <source>
        <dbReference type="EMBL" id="KYZ77547.1"/>
    </source>
</evidence>
<name>A0A154BUG9_ANASB</name>
<protein>
    <submittedName>
        <fullName evidence="1">Uncharacterized protein</fullName>
    </submittedName>
</protein>
<dbReference type="OrthoDB" id="1798711at2"/>
<gene>
    <name evidence="1" type="ORF">AXX12_05420</name>
</gene>
<dbReference type="Proteomes" id="UP000076268">
    <property type="component" value="Unassembled WGS sequence"/>
</dbReference>
<dbReference type="RefSeq" id="WP_066240088.1">
    <property type="nucleotide sequence ID" value="NZ_LSGP01000013.1"/>
</dbReference>
<comment type="caution">
    <text evidence="1">The sequence shown here is derived from an EMBL/GenBank/DDBJ whole genome shotgun (WGS) entry which is preliminary data.</text>
</comment>
<keyword evidence="2" id="KW-1185">Reference proteome</keyword>
<dbReference type="EMBL" id="LSGP01000013">
    <property type="protein sequence ID" value="KYZ77547.1"/>
    <property type="molecule type" value="Genomic_DNA"/>
</dbReference>
<accession>A0A154BUG9</accession>
<dbReference type="AlphaFoldDB" id="A0A154BUG9"/>